<evidence type="ECO:0000256" key="1">
    <source>
        <dbReference type="ARBA" id="ARBA00006206"/>
    </source>
</evidence>
<dbReference type="GO" id="GO:0006006">
    <property type="term" value="P:glucose metabolic process"/>
    <property type="evidence" value="ECO:0007669"/>
    <property type="project" value="TreeGrafter"/>
</dbReference>
<accession>A0A444X861</accession>
<feature type="region of interest" description="Disordered" evidence="4">
    <location>
        <begin position="768"/>
        <end position="797"/>
    </location>
</feature>
<dbReference type="AlphaFoldDB" id="A0A444X861"/>
<evidence type="ECO:0000313" key="8">
    <source>
        <dbReference type="Proteomes" id="UP000289738"/>
    </source>
</evidence>
<keyword evidence="3" id="KW-0119">Carbohydrate metabolism</keyword>
<feature type="transmembrane region" description="Helical" evidence="5">
    <location>
        <begin position="396"/>
        <end position="417"/>
    </location>
</feature>
<protein>
    <recommendedName>
        <fullName evidence="9">Aldose 1-epimerase</fullName>
    </recommendedName>
</protein>
<dbReference type="Gene3D" id="2.70.98.10">
    <property type="match status" value="2"/>
</dbReference>
<dbReference type="NCBIfam" id="NF008277">
    <property type="entry name" value="PRK11055.1"/>
    <property type="match status" value="2"/>
</dbReference>
<proteinExistence type="inferred from homology"/>
<dbReference type="InterPro" id="IPR011013">
    <property type="entry name" value="Gal_mutarotase_sf_dom"/>
</dbReference>
<dbReference type="InterPro" id="IPR047215">
    <property type="entry name" value="Galactose_mutarotase-like"/>
</dbReference>
<gene>
    <name evidence="7" type="ORF">Ahy_B10g105459</name>
</gene>
<comment type="similarity">
    <text evidence="1">Belongs to the aldose epimerase family.</text>
</comment>
<name>A0A444X861_ARAHY</name>
<feature type="compositionally biased region" description="Basic and acidic residues" evidence="4">
    <location>
        <begin position="775"/>
        <end position="797"/>
    </location>
</feature>
<keyword evidence="8" id="KW-1185">Reference proteome</keyword>
<keyword evidence="5" id="KW-0472">Membrane</keyword>
<keyword evidence="5" id="KW-1133">Transmembrane helix</keyword>
<dbReference type="InterPro" id="IPR014718">
    <property type="entry name" value="GH-type_carb-bd"/>
</dbReference>
<dbReference type="InterPro" id="IPR008183">
    <property type="entry name" value="Aldose_1/G6P_1-epimerase"/>
</dbReference>
<comment type="caution">
    <text evidence="7">The sequence shown here is derived from an EMBL/GenBank/DDBJ whole genome shotgun (WGS) entry which is preliminary data.</text>
</comment>
<dbReference type="STRING" id="3818.A0A444X861"/>
<feature type="signal peptide" evidence="6">
    <location>
        <begin position="1"/>
        <end position="21"/>
    </location>
</feature>
<dbReference type="Proteomes" id="UP000289738">
    <property type="component" value="Chromosome B10"/>
</dbReference>
<dbReference type="SUPFAM" id="SSF74650">
    <property type="entry name" value="Galactose mutarotase-like"/>
    <property type="match status" value="2"/>
</dbReference>
<evidence type="ECO:0008006" key="9">
    <source>
        <dbReference type="Google" id="ProtNLM"/>
    </source>
</evidence>
<dbReference type="EMBL" id="SDMP01000020">
    <property type="protein sequence ID" value="RYQ85834.1"/>
    <property type="molecule type" value="Genomic_DNA"/>
</dbReference>
<evidence type="ECO:0000256" key="3">
    <source>
        <dbReference type="ARBA" id="ARBA00023277"/>
    </source>
</evidence>
<keyword evidence="2" id="KW-0413">Isomerase</keyword>
<evidence type="ECO:0000256" key="5">
    <source>
        <dbReference type="SAM" id="Phobius"/>
    </source>
</evidence>
<dbReference type="GO" id="GO:0033499">
    <property type="term" value="P:galactose catabolic process via UDP-galactose, Leloir pathway"/>
    <property type="evidence" value="ECO:0007669"/>
    <property type="project" value="TreeGrafter"/>
</dbReference>
<evidence type="ECO:0000256" key="4">
    <source>
        <dbReference type="SAM" id="MobiDB-lite"/>
    </source>
</evidence>
<evidence type="ECO:0000313" key="7">
    <source>
        <dbReference type="EMBL" id="RYQ85834.1"/>
    </source>
</evidence>
<keyword evidence="5" id="KW-0812">Transmembrane</keyword>
<dbReference type="CDD" id="cd09019">
    <property type="entry name" value="galactose_mutarotase_like"/>
    <property type="match status" value="2"/>
</dbReference>
<organism evidence="7 8">
    <name type="scientific">Arachis hypogaea</name>
    <name type="common">Peanut</name>
    <dbReference type="NCBI Taxonomy" id="3818"/>
    <lineage>
        <taxon>Eukaryota</taxon>
        <taxon>Viridiplantae</taxon>
        <taxon>Streptophyta</taxon>
        <taxon>Embryophyta</taxon>
        <taxon>Tracheophyta</taxon>
        <taxon>Spermatophyta</taxon>
        <taxon>Magnoliopsida</taxon>
        <taxon>eudicotyledons</taxon>
        <taxon>Gunneridae</taxon>
        <taxon>Pentapetalae</taxon>
        <taxon>rosids</taxon>
        <taxon>fabids</taxon>
        <taxon>Fabales</taxon>
        <taxon>Fabaceae</taxon>
        <taxon>Papilionoideae</taxon>
        <taxon>50 kb inversion clade</taxon>
        <taxon>dalbergioids sensu lato</taxon>
        <taxon>Dalbergieae</taxon>
        <taxon>Pterocarpus clade</taxon>
        <taxon>Arachis</taxon>
    </lineage>
</organism>
<evidence type="ECO:0000256" key="6">
    <source>
        <dbReference type="SAM" id="SignalP"/>
    </source>
</evidence>
<dbReference type="Pfam" id="PF01263">
    <property type="entry name" value="Aldose_epim"/>
    <property type="match status" value="2"/>
</dbReference>
<dbReference type="GO" id="GO:0004034">
    <property type="term" value="F:aldose 1-epimerase activity"/>
    <property type="evidence" value="ECO:0007669"/>
    <property type="project" value="TreeGrafter"/>
</dbReference>
<evidence type="ECO:0000256" key="2">
    <source>
        <dbReference type="ARBA" id="ARBA00023235"/>
    </source>
</evidence>
<reference evidence="7 8" key="1">
    <citation type="submission" date="2019-01" db="EMBL/GenBank/DDBJ databases">
        <title>Sequencing of cultivated peanut Arachis hypogaea provides insights into genome evolution and oil improvement.</title>
        <authorList>
            <person name="Chen X."/>
        </authorList>
    </citation>
    <scope>NUCLEOTIDE SEQUENCE [LARGE SCALE GENOMIC DNA]</scope>
    <source>
        <strain evidence="8">cv. Fuhuasheng</strain>
        <tissue evidence="7">Leaves</tissue>
    </source>
</reference>
<dbReference type="FunFam" id="2.70.98.10:FF:000008">
    <property type="entry name" value="Aldose 1-epimerase"/>
    <property type="match status" value="1"/>
</dbReference>
<dbReference type="PANTHER" id="PTHR10091:SF34">
    <property type="entry name" value="ALDOSE 1-EPIMERASE"/>
    <property type="match status" value="1"/>
</dbReference>
<sequence length="797" mass="89046">MSKFIVILYVVCLAASGFVNGSIIKKEKDQIRVFELKKGDLTLKVTNWGATLISLLLPDKYGKLGDIVLGYDSPKAYTNDTQYFGATVGRVANRIGGAQFTLNGIHYKLIANEGNNTLHGGPRGFSDVLWKVVKYQRDGDRPKIKFSYHSFDGEEGFPGDLLVTVSYILSEESSLSIVMKAKALNKATPVNLVNHAYWNLGNHNSGNILNQVVQIFGSKFTPLNDQLIPFGNFSSVKGTPYDFLKPQVVGSRIDQLTNTNGYNVNYVLDKNKNDDNEVKVAAIVTDKRSGRVMKIATNQPGLQFYTANYVKNEKGKDGFVYQPRSALCLETQAFPDSVNHPNFPSTIVTPEKPYNHLLFFKFSTNAPHVISFSIAHYYYCNYYQSEYNINRKMSKFLVILLYVVWLAASGFVNGSIIKKEKDQIRVFELKKGDLTLKVTNWGATLVSLVLPDKYGKLGDIVLGYDSPEAYTNDTTYFGATIGRVANRIGGAQFTLNGIHYKLIANEGNNTLHGGPRGFSDVLWKVIKYQRDGDRPEIKFSYHSFDGEEGFPGDLLVTVSYILSEESSLSIVMKAKALNKATPVSLVNHAYWNLGNHNSGNILNQVVQIFGSKFTPVDDNLIPTGNFSSVQGTPYDFRKPQVVGSRIDQLSKTNGYDINYVLDNDEDEIRVAAIVTDKRSGRVMKIATNQPGLQFYTANYVKNEKGKDGFVYQPRSALCLETQAFPDSVNHPNFPSTIVTPRKPYNHLLFFKFSTTDAPPGFSELCWSKRSGPIPERSRNLALEKRESSSSFENRESF</sequence>
<feature type="chain" id="PRO_5019457941" description="Aldose 1-epimerase" evidence="6">
    <location>
        <begin position="22"/>
        <end position="797"/>
    </location>
</feature>
<keyword evidence="6" id="KW-0732">Signal</keyword>
<dbReference type="PANTHER" id="PTHR10091">
    <property type="entry name" value="ALDOSE-1-EPIMERASE"/>
    <property type="match status" value="1"/>
</dbReference>
<dbReference type="GO" id="GO:0030246">
    <property type="term" value="F:carbohydrate binding"/>
    <property type="evidence" value="ECO:0007669"/>
    <property type="project" value="InterPro"/>
</dbReference>